<gene>
    <name evidence="3" type="primary">Ervv2</name>
    <name evidence="3" type="ORF">CHUBUR_R16008</name>
</gene>
<feature type="non-terminal residue" evidence="3">
    <location>
        <position position="112"/>
    </location>
</feature>
<keyword evidence="2" id="KW-0472">Membrane</keyword>
<proteinExistence type="predicted"/>
<evidence type="ECO:0000256" key="1">
    <source>
        <dbReference type="ARBA" id="ARBA00023157"/>
    </source>
</evidence>
<keyword evidence="2" id="KW-0812">Transmembrane</keyword>
<dbReference type="InterPro" id="IPR018154">
    <property type="entry name" value="TLV/ENV_coat_polyprotein"/>
</dbReference>
<organism evidence="3 4">
    <name type="scientific">Chunga burmeisteri</name>
    <name type="common">Black-legged seriema</name>
    <dbReference type="NCBI Taxonomy" id="1352770"/>
    <lineage>
        <taxon>Eukaryota</taxon>
        <taxon>Metazoa</taxon>
        <taxon>Chordata</taxon>
        <taxon>Craniata</taxon>
        <taxon>Vertebrata</taxon>
        <taxon>Euteleostomi</taxon>
        <taxon>Archelosauria</taxon>
        <taxon>Archosauria</taxon>
        <taxon>Dinosauria</taxon>
        <taxon>Saurischia</taxon>
        <taxon>Theropoda</taxon>
        <taxon>Coelurosauria</taxon>
        <taxon>Aves</taxon>
        <taxon>Neognathae</taxon>
        <taxon>Neoaves</taxon>
        <taxon>Telluraves</taxon>
        <taxon>Australaves</taxon>
        <taxon>Cariamiformes</taxon>
        <taxon>Cariamidae</taxon>
        <taxon>Chunga</taxon>
    </lineage>
</organism>
<dbReference type="OrthoDB" id="8949317at2759"/>
<dbReference type="SUPFAM" id="SSF58069">
    <property type="entry name" value="Virus ectodomain"/>
    <property type="match status" value="1"/>
</dbReference>
<reference evidence="3 4" key="1">
    <citation type="submission" date="2019-09" db="EMBL/GenBank/DDBJ databases">
        <title>Bird 10,000 Genomes (B10K) Project - Family phase.</title>
        <authorList>
            <person name="Zhang G."/>
        </authorList>
    </citation>
    <scope>NUCLEOTIDE SEQUENCE [LARGE SCALE GENOMIC DNA]</scope>
    <source>
        <strain evidence="3">B10K-CU-031-22</strain>
    </source>
</reference>
<protein>
    <submittedName>
        <fullName evidence="3">ERVV2 protein</fullName>
    </submittedName>
</protein>
<dbReference type="Proteomes" id="UP000541181">
    <property type="component" value="Unassembled WGS sequence"/>
</dbReference>
<keyword evidence="4" id="KW-1185">Reference proteome</keyword>
<feature type="transmembrane region" description="Helical" evidence="2">
    <location>
        <begin position="71"/>
        <end position="97"/>
    </location>
</feature>
<evidence type="ECO:0000313" key="3">
    <source>
        <dbReference type="EMBL" id="NWS57254.1"/>
    </source>
</evidence>
<sequence>TAHMGGVCTLINTSCCTYVDESGKIELDIQKIWDRAKVLHQVAEDDISFGLADLWEKLTSWLPNFVWLKQVFITCKITVALGILICCMLQCFVWMCVRSGDSYEEWKRHQLR</sequence>
<dbReference type="PANTHER" id="PTHR10424">
    <property type="entry name" value="VIRAL ENVELOPE PROTEIN"/>
    <property type="match status" value="1"/>
</dbReference>
<accession>A0A7K5GJL6</accession>
<feature type="non-terminal residue" evidence="3">
    <location>
        <position position="1"/>
    </location>
</feature>
<keyword evidence="1" id="KW-1015">Disulfide bond</keyword>
<keyword evidence="2" id="KW-1133">Transmembrane helix</keyword>
<name>A0A7K5GJL6_9AVES</name>
<dbReference type="PANTHER" id="PTHR10424:SF73">
    <property type="entry name" value="ENDOGENOUS RETROVIRUS GROUP FC1 ENV POLYPROTEIN-RELATED"/>
    <property type="match status" value="1"/>
</dbReference>
<dbReference type="EMBL" id="VZRC01000239">
    <property type="protein sequence ID" value="NWS57254.1"/>
    <property type="molecule type" value="Genomic_DNA"/>
</dbReference>
<evidence type="ECO:0000313" key="4">
    <source>
        <dbReference type="Proteomes" id="UP000541181"/>
    </source>
</evidence>
<dbReference type="Gene3D" id="1.10.287.210">
    <property type="match status" value="1"/>
</dbReference>
<dbReference type="AlphaFoldDB" id="A0A7K5GJL6"/>
<evidence type="ECO:0000256" key="2">
    <source>
        <dbReference type="SAM" id="Phobius"/>
    </source>
</evidence>
<comment type="caution">
    <text evidence="3">The sequence shown here is derived from an EMBL/GenBank/DDBJ whole genome shotgun (WGS) entry which is preliminary data.</text>
</comment>